<protein>
    <submittedName>
        <fullName evidence="2">Uncharacterized protein</fullName>
    </submittedName>
</protein>
<sequence>MATSRHDHLAVQDMHPNPIGGLSLQRMVPPRVQMTEGKRSRLLMVPPIFNQGEPSNVRFLTGSFGW</sequence>
<reference evidence="2" key="1">
    <citation type="submission" date="2013-07" db="EMBL/GenBank/DDBJ databases">
        <title>The genome of Eucalyptus grandis.</title>
        <authorList>
            <person name="Schmutz J."/>
            <person name="Hayes R."/>
            <person name="Myburg A."/>
            <person name="Tuskan G."/>
            <person name="Grattapaglia D."/>
            <person name="Rokhsar D.S."/>
        </authorList>
    </citation>
    <scope>NUCLEOTIDE SEQUENCE</scope>
    <source>
        <tissue evidence="2">Leaf extractions</tissue>
    </source>
</reference>
<feature type="compositionally biased region" description="Basic and acidic residues" evidence="1">
    <location>
        <begin position="1"/>
        <end position="10"/>
    </location>
</feature>
<dbReference type="InParanoid" id="A0A059AC29"/>
<name>A0A059AC29_EUCGR</name>
<evidence type="ECO:0000256" key="1">
    <source>
        <dbReference type="SAM" id="MobiDB-lite"/>
    </source>
</evidence>
<evidence type="ECO:0000313" key="2">
    <source>
        <dbReference type="EMBL" id="KCW51647.1"/>
    </source>
</evidence>
<dbReference type="AlphaFoldDB" id="A0A059AC29"/>
<proteinExistence type="predicted"/>
<feature type="region of interest" description="Disordered" evidence="1">
    <location>
        <begin position="1"/>
        <end position="24"/>
    </location>
</feature>
<organism evidence="2">
    <name type="scientific">Eucalyptus grandis</name>
    <name type="common">Flooded gum</name>
    <dbReference type="NCBI Taxonomy" id="71139"/>
    <lineage>
        <taxon>Eukaryota</taxon>
        <taxon>Viridiplantae</taxon>
        <taxon>Streptophyta</taxon>
        <taxon>Embryophyta</taxon>
        <taxon>Tracheophyta</taxon>
        <taxon>Spermatophyta</taxon>
        <taxon>Magnoliopsida</taxon>
        <taxon>eudicotyledons</taxon>
        <taxon>Gunneridae</taxon>
        <taxon>Pentapetalae</taxon>
        <taxon>rosids</taxon>
        <taxon>malvids</taxon>
        <taxon>Myrtales</taxon>
        <taxon>Myrtaceae</taxon>
        <taxon>Myrtoideae</taxon>
        <taxon>Eucalypteae</taxon>
        <taxon>Eucalyptus</taxon>
    </lineage>
</organism>
<dbReference type="EMBL" id="KK198762">
    <property type="protein sequence ID" value="KCW51647.1"/>
    <property type="molecule type" value="Genomic_DNA"/>
</dbReference>
<gene>
    <name evidence="2" type="ORF">EUGRSUZ_J01135</name>
</gene>
<accession>A0A059AC29</accession>
<dbReference type="Gramene" id="KCW51647">
    <property type="protein sequence ID" value="KCW51647"/>
    <property type="gene ID" value="EUGRSUZ_J01135"/>
</dbReference>